<evidence type="ECO:0000313" key="1">
    <source>
        <dbReference type="EMBL" id="UYP19919.1"/>
    </source>
</evidence>
<reference evidence="1" key="1">
    <citation type="submission" date="2022-10" db="EMBL/GenBank/DDBJ databases">
        <title>Rhodococcus ferula Z13 complete genome.</title>
        <authorList>
            <person name="Long X."/>
            <person name="Zang M."/>
        </authorList>
    </citation>
    <scope>NUCLEOTIDE SEQUENCE</scope>
    <source>
        <strain evidence="1">Z13</strain>
    </source>
</reference>
<name>A0ACD4DIN2_9NOCA</name>
<dbReference type="EMBL" id="CP107551">
    <property type="protein sequence ID" value="UYP19919.1"/>
    <property type="molecule type" value="Genomic_DNA"/>
</dbReference>
<dbReference type="Proteomes" id="UP001156484">
    <property type="component" value="Chromosome"/>
</dbReference>
<accession>A0ACD4DIN2</accession>
<organism evidence="1 2">
    <name type="scientific">Rhodococcus sacchari</name>
    <dbReference type="NCBI Taxonomy" id="2962047"/>
    <lineage>
        <taxon>Bacteria</taxon>
        <taxon>Bacillati</taxon>
        <taxon>Actinomycetota</taxon>
        <taxon>Actinomycetes</taxon>
        <taxon>Mycobacteriales</taxon>
        <taxon>Nocardiaceae</taxon>
        <taxon>Rhodococcus</taxon>
    </lineage>
</organism>
<protein>
    <submittedName>
        <fullName evidence="1">Uncharacterized protein</fullName>
    </submittedName>
</protein>
<keyword evidence="2" id="KW-1185">Reference proteome</keyword>
<proteinExistence type="predicted"/>
<evidence type="ECO:0000313" key="2">
    <source>
        <dbReference type="Proteomes" id="UP001156484"/>
    </source>
</evidence>
<gene>
    <name evidence="1" type="ORF">OED52_05020</name>
</gene>
<sequence length="171" mass="17794">MGDVDTQFVEGGLGERQTVDLAHAVPAFGADAGLEDDPADPVGANDFHQAAGGAAVAVEGVGQRGGRIDPVQRVDTGGGLDDGGGLELVDPDGVDAGTDVLGQDVRIAEQQTRPETGLQNEADDVASDVSGGSRDRDGHGPDCRREPRRMCGKRQEAPPFRGRLLFRSVRP</sequence>